<dbReference type="EMBL" id="BRPJ01000033">
    <property type="protein sequence ID" value="GLB30027.1"/>
    <property type="molecule type" value="Genomic_DNA"/>
</dbReference>
<proteinExistence type="predicted"/>
<gene>
    <name evidence="1" type="ORF">LAD12857_19500</name>
</gene>
<name>A0ABQ5M5D7_9FIRM</name>
<evidence type="ECO:0000313" key="1">
    <source>
        <dbReference type="EMBL" id="GLB30027.1"/>
    </source>
</evidence>
<comment type="caution">
    <text evidence="1">The sequence shown here is derived from an EMBL/GenBank/DDBJ whole genome shotgun (WGS) entry which is preliminary data.</text>
</comment>
<dbReference type="InterPro" id="IPR050860">
    <property type="entry name" value="FeoB_GTPase"/>
</dbReference>
<dbReference type="PANTHER" id="PTHR43185:SF2">
    <property type="entry name" value="FERROUS IRON TRANSPORT PROTEIN B"/>
    <property type="match status" value="1"/>
</dbReference>
<dbReference type="Proteomes" id="UP001419084">
    <property type="component" value="Unassembled WGS sequence"/>
</dbReference>
<keyword evidence="2" id="KW-1185">Reference proteome</keyword>
<accession>A0ABQ5M5D7</accession>
<evidence type="ECO:0000313" key="2">
    <source>
        <dbReference type="Proteomes" id="UP001419084"/>
    </source>
</evidence>
<dbReference type="PANTHER" id="PTHR43185">
    <property type="entry name" value="FERROUS IRON TRANSPORT PROTEIN B"/>
    <property type="match status" value="1"/>
</dbReference>
<sequence length="61" mass="6731">MCMGFGCNAAGIVGCRIIDSPRERLIAMITNNFVPCNGRFPQPYKGKQNCSLVLTKKKQPN</sequence>
<reference evidence="1 2" key="1">
    <citation type="journal article" date="2024" name="Int. J. Syst. Evol. Microbiol.">
        <title>Lacrimispora brassicae sp. nov. isolated from fermented cabbage, and proposal of Clostridium indicum Gundawar et al. 2019 and Clostridium methoxybenzovorans Mechichi et al. 1999 as heterotypic synonyms of Lacrimispora amygdalina (Parshina et al. 2003) Haas and Blanchard 2020 and Lacrimispora indolis (McClung and McCoy 1957) Haas and Blanchard 2020, respectively.</title>
        <authorList>
            <person name="Kobayashi H."/>
            <person name="Tanizawa Y."/>
            <person name="Sakamoto M."/>
            <person name="Ohkuma M."/>
            <person name="Tohno M."/>
        </authorList>
    </citation>
    <scope>NUCLEOTIDE SEQUENCE [LARGE SCALE GENOMIC DNA]</scope>
    <source>
        <strain evidence="1 2">DSM 12857</strain>
    </source>
</reference>
<protein>
    <submittedName>
        <fullName evidence="1">Uncharacterized protein</fullName>
    </submittedName>
</protein>
<organism evidence="1 2">
    <name type="scientific">Lacrimispora amygdalina</name>
    <dbReference type="NCBI Taxonomy" id="253257"/>
    <lineage>
        <taxon>Bacteria</taxon>
        <taxon>Bacillati</taxon>
        <taxon>Bacillota</taxon>
        <taxon>Clostridia</taxon>
        <taxon>Lachnospirales</taxon>
        <taxon>Lachnospiraceae</taxon>
        <taxon>Lacrimispora</taxon>
    </lineage>
</organism>